<feature type="coiled-coil region" evidence="4">
    <location>
        <begin position="910"/>
        <end position="937"/>
    </location>
</feature>
<keyword evidence="5" id="KW-0472">Membrane</keyword>
<dbReference type="PROSITE" id="PS50113">
    <property type="entry name" value="PAC"/>
    <property type="match status" value="2"/>
</dbReference>
<evidence type="ECO:0000259" key="7">
    <source>
        <dbReference type="PROSITE" id="PS50112"/>
    </source>
</evidence>
<keyword evidence="4" id="KW-0175">Coiled coil</keyword>
<dbReference type="InterPro" id="IPR000014">
    <property type="entry name" value="PAS"/>
</dbReference>
<dbReference type="PROSITE" id="PS50109">
    <property type="entry name" value="HIS_KIN"/>
    <property type="match status" value="1"/>
</dbReference>
<feature type="domain" description="PAS" evidence="7">
    <location>
        <begin position="669"/>
        <end position="740"/>
    </location>
</feature>
<evidence type="ECO:0000256" key="3">
    <source>
        <dbReference type="ARBA" id="ARBA00023012"/>
    </source>
</evidence>
<proteinExistence type="predicted"/>
<dbReference type="PANTHER" id="PTHR24421">
    <property type="entry name" value="NITRATE/NITRITE SENSOR PROTEIN NARX-RELATED"/>
    <property type="match status" value="1"/>
</dbReference>
<dbReference type="PANTHER" id="PTHR24421:SF58">
    <property type="entry name" value="SIGNAL TRANSDUCTION HISTIDINE-PROTEIN KINASE_PHOSPHATASE UHPB"/>
    <property type="match status" value="1"/>
</dbReference>
<evidence type="ECO:0000256" key="5">
    <source>
        <dbReference type="SAM" id="Phobius"/>
    </source>
</evidence>
<keyword evidence="1" id="KW-0808">Transferase</keyword>
<dbReference type="InterPro" id="IPR001610">
    <property type="entry name" value="PAC"/>
</dbReference>
<name>A0ABV8PTV3_9BACT</name>
<dbReference type="Pfam" id="PF13185">
    <property type="entry name" value="GAF_2"/>
    <property type="match status" value="1"/>
</dbReference>
<dbReference type="InterPro" id="IPR005467">
    <property type="entry name" value="His_kinase_dom"/>
</dbReference>
<dbReference type="EMBL" id="JBHSDC010000002">
    <property type="protein sequence ID" value="MFC4230474.1"/>
    <property type="molecule type" value="Genomic_DNA"/>
</dbReference>
<feature type="domain" description="PAS" evidence="7">
    <location>
        <begin position="803"/>
        <end position="867"/>
    </location>
</feature>
<keyword evidence="5" id="KW-0812">Transmembrane</keyword>
<feature type="coiled-coil region" evidence="4">
    <location>
        <begin position="215"/>
        <end position="246"/>
    </location>
</feature>
<protein>
    <submittedName>
        <fullName evidence="9">PAS domain S-box protein</fullName>
    </submittedName>
</protein>
<dbReference type="InterPro" id="IPR003594">
    <property type="entry name" value="HATPase_dom"/>
</dbReference>
<dbReference type="InterPro" id="IPR000700">
    <property type="entry name" value="PAS-assoc_C"/>
</dbReference>
<evidence type="ECO:0000256" key="4">
    <source>
        <dbReference type="SAM" id="Coils"/>
    </source>
</evidence>
<evidence type="ECO:0000256" key="1">
    <source>
        <dbReference type="ARBA" id="ARBA00022679"/>
    </source>
</evidence>
<evidence type="ECO:0000259" key="6">
    <source>
        <dbReference type="PROSITE" id="PS50109"/>
    </source>
</evidence>
<dbReference type="Gene3D" id="3.30.565.10">
    <property type="entry name" value="Histidine kinase-like ATPase, C-terminal domain"/>
    <property type="match status" value="1"/>
</dbReference>
<dbReference type="Pfam" id="PF08447">
    <property type="entry name" value="PAS_3"/>
    <property type="match status" value="2"/>
</dbReference>
<evidence type="ECO:0000259" key="8">
    <source>
        <dbReference type="PROSITE" id="PS50113"/>
    </source>
</evidence>
<dbReference type="CDD" id="cd16917">
    <property type="entry name" value="HATPase_UhpB-NarQ-NarX-like"/>
    <property type="match status" value="1"/>
</dbReference>
<dbReference type="Gene3D" id="3.30.450.40">
    <property type="match status" value="1"/>
</dbReference>
<dbReference type="Proteomes" id="UP001595906">
    <property type="component" value="Unassembled WGS sequence"/>
</dbReference>
<dbReference type="NCBIfam" id="TIGR00229">
    <property type="entry name" value="sensory_box"/>
    <property type="match status" value="3"/>
</dbReference>
<keyword evidence="5" id="KW-1133">Transmembrane helix</keyword>
<dbReference type="PROSITE" id="PS50112">
    <property type="entry name" value="PAS"/>
    <property type="match status" value="3"/>
</dbReference>
<feature type="domain" description="PAC" evidence="8">
    <location>
        <begin position="744"/>
        <end position="796"/>
    </location>
</feature>
<feature type="domain" description="PAC" evidence="8">
    <location>
        <begin position="499"/>
        <end position="551"/>
    </location>
</feature>
<dbReference type="SMART" id="SM00091">
    <property type="entry name" value="PAS"/>
    <property type="match status" value="4"/>
</dbReference>
<keyword evidence="10" id="KW-1185">Reference proteome</keyword>
<evidence type="ECO:0000313" key="9">
    <source>
        <dbReference type="EMBL" id="MFC4230474.1"/>
    </source>
</evidence>
<dbReference type="InterPro" id="IPR013655">
    <property type="entry name" value="PAS_fold_3"/>
</dbReference>
<sequence length="1146" mass="129756">MRLKLKPSVDNALIIGIILLLSTLVIVVGYTFYSSKQLRSATDWVVHTHETLASSQKILSLVVDNETSARGFIITNDTAYLLPLKLAQASIFQHLQILNDLVSDNPTQQQKVRVLRDLVNKRIVLSNLLVSTYRTNGQVAATMLVKNGDGKIYTDSIRRIIDNIDTLENTLLAKRQARKKSETLILTNVFTILFISVVVLLVMLIIKVRIDLLAKKDSALALKKLNAELENKVEQRTQQLVKTSRLYFFISQINQMIVRTTDKKTLFKEACSIAVHLGKFRMAWIGMIDDATKIVVPVMHDGEEQSYLSKITPISLDANMPEGNGPTGKALRDGKYFVCNDIANEPYMLPWREAALDRGYAASMSLPIITFGKVIGAFTFYASEKNFFDTAEIDLLLEATGDVAFALELFEKEKLRKEAEKAVEESKKRYQTLTEGAPVGIFHTDIKGLTTYVNPYWCQMTGLLAEEANGNGWLENVHKDDKEMLASGWATATANVKISTSEYRFVKKDGSIIWVIGQAIPEKNTAGEIVGYIGTTTNITERKLAEETIAKLNKEKETVLNRINDAMVSLDKNWRYTFINDAALATHPLGRSNTLGKVIWDVHPEMRGTVFYSKYHEAMQTQKVIELDSFYEPMNIWFSVKLYPSEDGLTIFYTDISARKHAEIAIAEANERFELVAKATNNVIWEWNLQNNTIWWNSSFYNLFGYTASMPHDITSWTTHIHPDDLERVLKGIYKVIESGDKTWDDEYRCVSQNGDVLFVYDRAFAVQNTAGKTYKMVGSMIDFTSLKKANDEIIKEKILSDQIINSLPGVFYLYNNKGKFLRWNKNFEKVTKYDAAEIKNISPLTLFDKDEQQLLADKIQNVFAKGEDNVRANFLLKTNEKIPYYFTGIAIDYEGEQCLMGVGIDMSEIVEAQEKIKQTTEQLRQLAGHLQNIREEERKRIGREIHDELGQQLTAIKMDIVWIDKKTPEAQTLVKSKLQNVITLLDGSNQSIRRILNELRTGVLDNNGLIDAIQWLRRQFITNTGIPVSFTTNEENLQVNEAIANTIFRAYQEAFTNIIRYAKATKVSTSLNVLDDNLVVMIEDNGVGFDPKALHNKLSFGLLGMRERVHALGGVCEVTSKIGTGTTIVINLPLNRLQEDKINLP</sequence>
<dbReference type="CDD" id="cd00130">
    <property type="entry name" value="PAS"/>
    <property type="match status" value="3"/>
</dbReference>
<dbReference type="RefSeq" id="WP_379011649.1">
    <property type="nucleotide sequence ID" value="NZ_JBHSDC010000002.1"/>
</dbReference>
<dbReference type="Pfam" id="PF02518">
    <property type="entry name" value="HATPase_c"/>
    <property type="match status" value="1"/>
</dbReference>
<evidence type="ECO:0000256" key="2">
    <source>
        <dbReference type="ARBA" id="ARBA00022777"/>
    </source>
</evidence>
<keyword evidence="2" id="KW-0418">Kinase</keyword>
<reference evidence="10" key="1">
    <citation type="journal article" date="2019" name="Int. J. Syst. Evol. Microbiol.">
        <title>The Global Catalogue of Microorganisms (GCM) 10K type strain sequencing project: providing services to taxonomists for standard genome sequencing and annotation.</title>
        <authorList>
            <consortium name="The Broad Institute Genomics Platform"/>
            <consortium name="The Broad Institute Genome Sequencing Center for Infectious Disease"/>
            <person name="Wu L."/>
            <person name="Ma J."/>
        </authorList>
    </citation>
    <scope>NUCLEOTIDE SEQUENCE [LARGE SCALE GENOMIC DNA]</scope>
    <source>
        <strain evidence="10">CECT 8010</strain>
    </source>
</reference>
<comment type="caution">
    <text evidence="9">The sequence shown here is derived from an EMBL/GenBank/DDBJ whole genome shotgun (WGS) entry which is preliminary data.</text>
</comment>
<dbReference type="InterPro" id="IPR007891">
    <property type="entry name" value="CHASE3"/>
</dbReference>
<dbReference type="InterPro" id="IPR050482">
    <property type="entry name" value="Sensor_HK_TwoCompSys"/>
</dbReference>
<organism evidence="9 10">
    <name type="scientific">Parasediminibacterium paludis</name>
    <dbReference type="NCBI Taxonomy" id="908966"/>
    <lineage>
        <taxon>Bacteria</taxon>
        <taxon>Pseudomonadati</taxon>
        <taxon>Bacteroidota</taxon>
        <taxon>Chitinophagia</taxon>
        <taxon>Chitinophagales</taxon>
        <taxon>Chitinophagaceae</taxon>
        <taxon>Parasediminibacterium</taxon>
    </lineage>
</organism>
<dbReference type="Pfam" id="PF07730">
    <property type="entry name" value="HisKA_3"/>
    <property type="match status" value="1"/>
</dbReference>
<dbReference type="InterPro" id="IPR029016">
    <property type="entry name" value="GAF-like_dom_sf"/>
</dbReference>
<feature type="transmembrane region" description="Helical" evidence="5">
    <location>
        <begin position="12"/>
        <end position="33"/>
    </location>
</feature>
<feature type="domain" description="Histidine kinase" evidence="6">
    <location>
        <begin position="945"/>
        <end position="1137"/>
    </location>
</feature>
<dbReference type="Pfam" id="PF13426">
    <property type="entry name" value="PAS_9"/>
    <property type="match status" value="1"/>
</dbReference>
<feature type="coiled-coil region" evidence="4">
    <location>
        <begin position="409"/>
        <end position="436"/>
    </location>
</feature>
<dbReference type="InterPro" id="IPR036890">
    <property type="entry name" value="HATPase_C_sf"/>
</dbReference>
<keyword evidence="3" id="KW-0902">Two-component regulatory system</keyword>
<dbReference type="SUPFAM" id="SSF55785">
    <property type="entry name" value="PYP-like sensor domain (PAS domain)"/>
    <property type="match status" value="4"/>
</dbReference>
<dbReference type="Gene3D" id="3.30.450.20">
    <property type="entry name" value="PAS domain"/>
    <property type="match status" value="4"/>
</dbReference>
<dbReference type="SMART" id="SM00086">
    <property type="entry name" value="PAC"/>
    <property type="match status" value="3"/>
</dbReference>
<evidence type="ECO:0000313" key="10">
    <source>
        <dbReference type="Proteomes" id="UP001595906"/>
    </source>
</evidence>
<dbReference type="InterPro" id="IPR011712">
    <property type="entry name" value="Sig_transdc_His_kin_sub3_dim/P"/>
</dbReference>
<dbReference type="InterPro" id="IPR003018">
    <property type="entry name" value="GAF"/>
</dbReference>
<dbReference type="CDD" id="cd19410">
    <property type="entry name" value="HK9-like_sensor"/>
    <property type="match status" value="1"/>
</dbReference>
<dbReference type="Gene3D" id="1.20.5.1930">
    <property type="match status" value="1"/>
</dbReference>
<accession>A0ABV8PTV3</accession>
<dbReference type="SMART" id="SM00387">
    <property type="entry name" value="HATPase_c"/>
    <property type="match status" value="1"/>
</dbReference>
<dbReference type="SUPFAM" id="SSF55781">
    <property type="entry name" value="GAF domain-like"/>
    <property type="match status" value="1"/>
</dbReference>
<dbReference type="InterPro" id="IPR035965">
    <property type="entry name" value="PAS-like_dom_sf"/>
</dbReference>
<dbReference type="Pfam" id="PF05227">
    <property type="entry name" value="CHASE3"/>
    <property type="match status" value="1"/>
</dbReference>
<dbReference type="SUPFAM" id="SSF55874">
    <property type="entry name" value="ATPase domain of HSP90 chaperone/DNA topoisomerase II/histidine kinase"/>
    <property type="match status" value="1"/>
</dbReference>
<feature type="domain" description="PAS" evidence="7">
    <location>
        <begin position="426"/>
        <end position="485"/>
    </location>
</feature>
<gene>
    <name evidence="9" type="ORF">ACFOW1_01130</name>
</gene>
<feature type="transmembrane region" description="Helical" evidence="5">
    <location>
        <begin position="184"/>
        <end position="206"/>
    </location>
</feature>